<evidence type="ECO:0000313" key="2">
    <source>
        <dbReference type="EMBL" id="ORX15699.1"/>
    </source>
</evidence>
<dbReference type="InterPro" id="IPR037401">
    <property type="entry name" value="SnoaL-like"/>
</dbReference>
<organism evidence="2 3">
    <name type="scientific">Mycolicibacterium wolinskyi</name>
    <dbReference type="NCBI Taxonomy" id="59750"/>
    <lineage>
        <taxon>Bacteria</taxon>
        <taxon>Bacillati</taxon>
        <taxon>Actinomycetota</taxon>
        <taxon>Actinomycetes</taxon>
        <taxon>Mycobacteriales</taxon>
        <taxon>Mycobacteriaceae</taxon>
        <taxon>Mycolicibacterium</taxon>
    </lineage>
</organism>
<feature type="domain" description="SnoaL-like" evidence="1">
    <location>
        <begin position="9"/>
        <end position="112"/>
    </location>
</feature>
<reference evidence="2 3" key="1">
    <citation type="submission" date="2016-01" db="EMBL/GenBank/DDBJ databases">
        <title>The new phylogeny of the genus Mycobacterium.</title>
        <authorList>
            <person name="Tarcisio F."/>
            <person name="Conor M."/>
            <person name="Antonella G."/>
            <person name="Elisabetta G."/>
            <person name="Giulia F.S."/>
            <person name="Sara T."/>
            <person name="Anna F."/>
            <person name="Clotilde B."/>
            <person name="Roberto B."/>
            <person name="Veronica D.S."/>
            <person name="Fabio R."/>
            <person name="Monica P."/>
            <person name="Olivier J."/>
            <person name="Enrico T."/>
            <person name="Nicola S."/>
        </authorList>
    </citation>
    <scope>NUCLEOTIDE SEQUENCE [LARGE SCALE GENOMIC DNA]</scope>
    <source>
        <strain evidence="2 3">ATCC 700010</strain>
    </source>
</reference>
<name>A0A1X2FCJ4_9MYCO</name>
<dbReference type="Proteomes" id="UP000193964">
    <property type="component" value="Unassembled WGS sequence"/>
</dbReference>
<gene>
    <name evidence="2" type="ORF">AWC31_23105</name>
</gene>
<protein>
    <submittedName>
        <fullName evidence="2">Polyketide cyclase</fullName>
    </submittedName>
</protein>
<sequence length="172" mass="18318">MSTAAISLSELQNFIADFWFHYDEAHYAEIGAAFAEDAVYLSRSDSGSCPFEEALSADLSGADAVISWLTEHRKASPYPLRHHATNLHITGVDGDGDDAVTHARFYIYVNQVTNFVPFGVSSGVANVAVRRGGNTPSGLQFTRLEVILDVTNSEPLEGAGLPGAPDDATASA</sequence>
<dbReference type="OrthoDB" id="4463786at2"/>
<dbReference type="RefSeq" id="WP_085144611.1">
    <property type="nucleotide sequence ID" value="NZ_JACKUA010000019.1"/>
</dbReference>
<dbReference type="InterPro" id="IPR032710">
    <property type="entry name" value="NTF2-like_dom_sf"/>
</dbReference>
<dbReference type="SUPFAM" id="SSF54427">
    <property type="entry name" value="NTF2-like"/>
    <property type="match status" value="1"/>
</dbReference>
<comment type="caution">
    <text evidence="2">The sequence shown here is derived from an EMBL/GenBank/DDBJ whole genome shotgun (WGS) entry which is preliminary data.</text>
</comment>
<dbReference type="Gene3D" id="3.10.450.50">
    <property type="match status" value="1"/>
</dbReference>
<evidence type="ECO:0000259" key="1">
    <source>
        <dbReference type="Pfam" id="PF13577"/>
    </source>
</evidence>
<dbReference type="EMBL" id="LQQA01000013">
    <property type="protein sequence ID" value="ORX15699.1"/>
    <property type="molecule type" value="Genomic_DNA"/>
</dbReference>
<proteinExistence type="predicted"/>
<evidence type="ECO:0000313" key="3">
    <source>
        <dbReference type="Proteomes" id="UP000193964"/>
    </source>
</evidence>
<accession>A0A1X2FCJ4</accession>
<dbReference type="Pfam" id="PF13577">
    <property type="entry name" value="SnoaL_4"/>
    <property type="match status" value="1"/>
</dbReference>
<dbReference type="AlphaFoldDB" id="A0A1X2FCJ4"/>